<feature type="region of interest" description="Disordered" evidence="1">
    <location>
        <begin position="18"/>
        <end position="60"/>
    </location>
</feature>
<accession>A0A812S0B7</accession>
<dbReference type="Proteomes" id="UP000649617">
    <property type="component" value="Unassembled WGS sequence"/>
</dbReference>
<feature type="compositionally biased region" description="Basic and acidic residues" evidence="1">
    <location>
        <begin position="19"/>
        <end position="28"/>
    </location>
</feature>
<reference evidence="2" key="1">
    <citation type="submission" date="2021-02" db="EMBL/GenBank/DDBJ databases">
        <authorList>
            <person name="Dougan E. K."/>
            <person name="Rhodes N."/>
            <person name="Thang M."/>
            <person name="Chan C."/>
        </authorList>
    </citation>
    <scope>NUCLEOTIDE SEQUENCE</scope>
</reference>
<organism evidence="2 3">
    <name type="scientific">Symbiodinium pilosum</name>
    <name type="common">Dinoflagellate</name>
    <dbReference type="NCBI Taxonomy" id="2952"/>
    <lineage>
        <taxon>Eukaryota</taxon>
        <taxon>Sar</taxon>
        <taxon>Alveolata</taxon>
        <taxon>Dinophyceae</taxon>
        <taxon>Suessiales</taxon>
        <taxon>Symbiodiniaceae</taxon>
        <taxon>Symbiodinium</taxon>
    </lineage>
</organism>
<proteinExistence type="predicted"/>
<dbReference type="AlphaFoldDB" id="A0A812S0B7"/>
<dbReference type="EMBL" id="CAJNIZ010022046">
    <property type="protein sequence ID" value="CAE7457616.1"/>
    <property type="molecule type" value="Genomic_DNA"/>
</dbReference>
<keyword evidence="3" id="KW-1185">Reference proteome</keyword>
<evidence type="ECO:0000313" key="3">
    <source>
        <dbReference type="Proteomes" id="UP000649617"/>
    </source>
</evidence>
<gene>
    <name evidence="2" type="ORF">SPIL2461_LOCUS11269</name>
</gene>
<name>A0A812S0B7_SYMPI</name>
<comment type="caution">
    <text evidence="2">The sequence shown here is derived from an EMBL/GenBank/DDBJ whole genome shotgun (WGS) entry which is preliminary data.</text>
</comment>
<evidence type="ECO:0000313" key="2">
    <source>
        <dbReference type="EMBL" id="CAE7457616.1"/>
    </source>
</evidence>
<feature type="compositionally biased region" description="Pro residues" evidence="1">
    <location>
        <begin position="42"/>
        <end position="52"/>
    </location>
</feature>
<evidence type="ECO:0000256" key="1">
    <source>
        <dbReference type="SAM" id="MobiDB-lite"/>
    </source>
</evidence>
<sequence length="60" mass="6279">MEAQIDIALGNCRKTTVLKKSDKTDKPAPAKGKSCARVKAPAPKPSPAAKPPPSKRAKKA</sequence>
<protein>
    <submittedName>
        <fullName evidence="2">Uncharacterized protein</fullName>
    </submittedName>
</protein>
<feature type="non-terminal residue" evidence="2">
    <location>
        <position position="60"/>
    </location>
</feature>